<accession>A0A2C9WCA1</accession>
<dbReference type="AlphaFoldDB" id="A0A2C9WCA1"/>
<sequence length="46" mass="5166">MMPPCFAVTMTSPLLWSPLSSHRLNFIDSVCIDCISFQISHSIILI</sequence>
<organism evidence="1">
    <name type="scientific">Manihot esculenta</name>
    <name type="common">Cassava</name>
    <name type="synonym">Jatropha manihot</name>
    <dbReference type="NCBI Taxonomy" id="3983"/>
    <lineage>
        <taxon>Eukaryota</taxon>
        <taxon>Viridiplantae</taxon>
        <taxon>Streptophyta</taxon>
        <taxon>Embryophyta</taxon>
        <taxon>Tracheophyta</taxon>
        <taxon>Spermatophyta</taxon>
        <taxon>Magnoliopsida</taxon>
        <taxon>eudicotyledons</taxon>
        <taxon>Gunneridae</taxon>
        <taxon>Pentapetalae</taxon>
        <taxon>rosids</taxon>
        <taxon>fabids</taxon>
        <taxon>Malpighiales</taxon>
        <taxon>Euphorbiaceae</taxon>
        <taxon>Crotonoideae</taxon>
        <taxon>Manihoteae</taxon>
        <taxon>Manihot</taxon>
    </lineage>
</organism>
<dbReference type="EMBL" id="CM004388">
    <property type="protein sequence ID" value="OAY57348.1"/>
    <property type="molecule type" value="Genomic_DNA"/>
</dbReference>
<reference evidence="1" key="1">
    <citation type="submission" date="2016-02" db="EMBL/GenBank/DDBJ databases">
        <title>WGS assembly of Manihot esculenta.</title>
        <authorList>
            <person name="Bredeson J.V."/>
            <person name="Prochnik S.E."/>
            <person name="Lyons J.B."/>
            <person name="Schmutz J."/>
            <person name="Grimwood J."/>
            <person name="Vrebalov J."/>
            <person name="Bart R.S."/>
            <person name="Amuge T."/>
            <person name="Ferguson M.E."/>
            <person name="Green R."/>
            <person name="Putnam N."/>
            <person name="Stites J."/>
            <person name="Rounsley S."/>
            <person name="Rokhsar D.S."/>
        </authorList>
    </citation>
    <scope>NUCLEOTIDE SEQUENCE [LARGE SCALE GENOMIC DNA]</scope>
    <source>
        <tissue evidence="1">Leaf</tissue>
    </source>
</reference>
<gene>
    <name evidence="1" type="ORF">MANES_02G090100</name>
</gene>
<evidence type="ECO:0000313" key="1">
    <source>
        <dbReference type="EMBL" id="OAY57348.1"/>
    </source>
</evidence>
<name>A0A2C9WCA1_MANES</name>
<protein>
    <submittedName>
        <fullName evidence="1">Uncharacterized protein</fullName>
    </submittedName>
</protein>
<proteinExistence type="predicted"/>